<feature type="compositionally biased region" description="Basic and acidic residues" evidence="1">
    <location>
        <begin position="277"/>
        <end position="338"/>
    </location>
</feature>
<dbReference type="Pfam" id="PF12572">
    <property type="entry name" value="DUF3752"/>
    <property type="match status" value="1"/>
</dbReference>
<keyword evidence="4" id="KW-1185">Reference proteome</keyword>
<comment type="caution">
    <text evidence="3">The sequence shown here is derived from an EMBL/GenBank/DDBJ whole genome shotgun (WGS) entry which is preliminary data.</text>
</comment>
<reference evidence="3" key="1">
    <citation type="journal article" date="2022" name="IScience">
        <title>Evolution of zygomycete secretomes and the origins of terrestrial fungal ecologies.</title>
        <authorList>
            <person name="Chang Y."/>
            <person name="Wang Y."/>
            <person name="Mondo S."/>
            <person name="Ahrendt S."/>
            <person name="Andreopoulos W."/>
            <person name="Barry K."/>
            <person name="Beard J."/>
            <person name="Benny G.L."/>
            <person name="Blankenship S."/>
            <person name="Bonito G."/>
            <person name="Cuomo C."/>
            <person name="Desiro A."/>
            <person name="Gervers K.A."/>
            <person name="Hundley H."/>
            <person name="Kuo A."/>
            <person name="LaButti K."/>
            <person name="Lang B.F."/>
            <person name="Lipzen A."/>
            <person name="O'Donnell K."/>
            <person name="Pangilinan J."/>
            <person name="Reynolds N."/>
            <person name="Sandor L."/>
            <person name="Smith M.E."/>
            <person name="Tsang A."/>
            <person name="Grigoriev I.V."/>
            <person name="Stajich J.E."/>
            <person name="Spatafora J.W."/>
        </authorList>
    </citation>
    <scope>NUCLEOTIDE SEQUENCE</scope>
    <source>
        <strain evidence="3">RSA 2281</strain>
    </source>
</reference>
<feature type="compositionally biased region" description="Basic and acidic residues" evidence="1">
    <location>
        <begin position="200"/>
        <end position="209"/>
    </location>
</feature>
<evidence type="ECO:0000313" key="4">
    <source>
        <dbReference type="Proteomes" id="UP001209540"/>
    </source>
</evidence>
<dbReference type="PANTHER" id="PTHR46370">
    <property type="entry name" value="GPALPP MOTIFS-CONTAINING PROTEIN 1"/>
    <property type="match status" value="1"/>
</dbReference>
<feature type="compositionally biased region" description="Low complexity" evidence="1">
    <location>
        <begin position="85"/>
        <end position="94"/>
    </location>
</feature>
<dbReference type="InterPro" id="IPR022226">
    <property type="entry name" value="DUF3752"/>
</dbReference>
<feature type="compositionally biased region" description="Basic and acidic residues" evidence="1">
    <location>
        <begin position="56"/>
        <end position="66"/>
    </location>
</feature>
<accession>A0AAD5PMM5</accession>
<evidence type="ECO:0000256" key="1">
    <source>
        <dbReference type="SAM" id="MobiDB-lite"/>
    </source>
</evidence>
<feature type="region of interest" description="Disordered" evidence="1">
    <location>
        <begin position="1"/>
        <end position="23"/>
    </location>
</feature>
<gene>
    <name evidence="3" type="ORF">BDA99DRAFT_531444</name>
</gene>
<organism evidence="3 4">
    <name type="scientific">Phascolomyces articulosus</name>
    <dbReference type="NCBI Taxonomy" id="60185"/>
    <lineage>
        <taxon>Eukaryota</taxon>
        <taxon>Fungi</taxon>
        <taxon>Fungi incertae sedis</taxon>
        <taxon>Mucoromycota</taxon>
        <taxon>Mucoromycotina</taxon>
        <taxon>Mucoromycetes</taxon>
        <taxon>Mucorales</taxon>
        <taxon>Lichtheimiaceae</taxon>
        <taxon>Phascolomyces</taxon>
    </lineage>
</organism>
<name>A0AAD5PMM5_9FUNG</name>
<dbReference type="PANTHER" id="PTHR46370:SF1">
    <property type="entry name" value="GPALPP MOTIFS-CONTAINING PROTEIN 1"/>
    <property type="match status" value="1"/>
</dbReference>
<feature type="compositionally biased region" description="Basic and acidic residues" evidence="1">
    <location>
        <begin position="95"/>
        <end position="107"/>
    </location>
</feature>
<evidence type="ECO:0000259" key="2">
    <source>
        <dbReference type="Pfam" id="PF12572"/>
    </source>
</evidence>
<dbReference type="Proteomes" id="UP001209540">
    <property type="component" value="Unassembled WGS sequence"/>
</dbReference>
<protein>
    <recommendedName>
        <fullName evidence="2">DUF3752 domain-containing protein</fullName>
    </recommendedName>
</protein>
<feature type="region of interest" description="Disordered" evidence="1">
    <location>
        <begin position="40"/>
        <end position="349"/>
    </location>
</feature>
<feature type="compositionally biased region" description="Basic and acidic residues" evidence="1">
    <location>
        <begin position="219"/>
        <end position="237"/>
    </location>
</feature>
<feature type="compositionally biased region" description="Basic and acidic residues" evidence="1">
    <location>
        <begin position="1"/>
        <end position="17"/>
    </location>
</feature>
<evidence type="ECO:0000313" key="3">
    <source>
        <dbReference type="EMBL" id="KAI9278699.1"/>
    </source>
</evidence>
<reference evidence="3" key="2">
    <citation type="submission" date="2023-02" db="EMBL/GenBank/DDBJ databases">
        <authorList>
            <consortium name="DOE Joint Genome Institute"/>
            <person name="Mondo S.J."/>
            <person name="Chang Y."/>
            <person name="Wang Y."/>
            <person name="Ahrendt S."/>
            <person name="Andreopoulos W."/>
            <person name="Barry K."/>
            <person name="Beard J."/>
            <person name="Benny G.L."/>
            <person name="Blankenship S."/>
            <person name="Bonito G."/>
            <person name="Cuomo C."/>
            <person name="Desiro A."/>
            <person name="Gervers K.A."/>
            <person name="Hundley H."/>
            <person name="Kuo A."/>
            <person name="LaButti K."/>
            <person name="Lang B.F."/>
            <person name="Lipzen A."/>
            <person name="O'Donnell K."/>
            <person name="Pangilinan J."/>
            <person name="Reynolds N."/>
            <person name="Sandor L."/>
            <person name="Smith M.W."/>
            <person name="Tsang A."/>
            <person name="Grigoriev I.V."/>
            <person name="Stajich J.E."/>
            <person name="Spatafora J.W."/>
        </authorList>
    </citation>
    <scope>NUCLEOTIDE SEQUENCE</scope>
    <source>
        <strain evidence="3">RSA 2281</strain>
    </source>
</reference>
<sequence>MIGPDIPKHLLEKKKQQQQEQQSVIELDEADADEEVVQDVVRDNDSVGPSIPPELLAKRRQERSQVEEEPAAVAATEEGDEDPDAFAPALPPDLLEARKQQKAEKSNNDTSSSSGSGRRRRAPAGPALPSRYDNDDDEYVVGPSLPTNYNPEQDAVRSAVQDIEERAKRSKEAMEAEKSGATSEKKVERPEWMLLPPEVDFLRGADSSRSRGFSSSNLTEKEKDRSVWTDTPADKERRRNLKRKQAEEEAKAGPSLPPPKYSRHEQELKQNISQHNMMERPKSLVELHREQGRKNRKKETEDVASRPFDREKDLLNGPKKGMDKRQKQELLKSARELGGRFGSGSSSFL</sequence>
<dbReference type="AlphaFoldDB" id="A0AAD5PMM5"/>
<feature type="domain" description="DUF3752" evidence="2">
    <location>
        <begin position="196"/>
        <end position="342"/>
    </location>
</feature>
<feature type="compositionally biased region" description="Basic and acidic residues" evidence="1">
    <location>
        <begin position="163"/>
        <end position="191"/>
    </location>
</feature>
<dbReference type="EMBL" id="JAIXMP010000001">
    <property type="protein sequence ID" value="KAI9278699.1"/>
    <property type="molecule type" value="Genomic_DNA"/>
</dbReference>
<proteinExistence type="predicted"/>
<dbReference type="InterPro" id="IPR046331">
    <property type="entry name" value="GPAM1-like"/>
</dbReference>